<dbReference type="Proteomes" id="UP000242519">
    <property type="component" value="Unassembled WGS sequence"/>
</dbReference>
<feature type="region of interest" description="Disordered" evidence="1">
    <location>
        <begin position="236"/>
        <end position="256"/>
    </location>
</feature>
<accession>A0A218ZED6</accession>
<evidence type="ECO:0000313" key="2">
    <source>
        <dbReference type="EMBL" id="OWP05893.1"/>
    </source>
</evidence>
<reference evidence="2 3" key="1">
    <citation type="submission" date="2017-04" db="EMBL/GenBank/DDBJ databases">
        <title>Draft genome sequence of Marssonina coronaria NL1: causal agent of apple blotch.</title>
        <authorList>
            <person name="Cheng Q."/>
        </authorList>
    </citation>
    <scope>NUCLEOTIDE SEQUENCE [LARGE SCALE GENOMIC DNA]</scope>
    <source>
        <strain evidence="2 3">NL1</strain>
    </source>
</reference>
<evidence type="ECO:0000256" key="1">
    <source>
        <dbReference type="SAM" id="MobiDB-lite"/>
    </source>
</evidence>
<name>A0A218ZED6_9HELO</name>
<organism evidence="2 3">
    <name type="scientific">Diplocarpon coronariae</name>
    <dbReference type="NCBI Taxonomy" id="2795749"/>
    <lineage>
        <taxon>Eukaryota</taxon>
        <taxon>Fungi</taxon>
        <taxon>Dikarya</taxon>
        <taxon>Ascomycota</taxon>
        <taxon>Pezizomycotina</taxon>
        <taxon>Leotiomycetes</taxon>
        <taxon>Helotiales</taxon>
        <taxon>Drepanopezizaceae</taxon>
        <taxon>Diplocarpon</taxon>
    </lineage>
</organism>
<gene>
    <name evidence="2" type="ORF">B2J93_6217</name>
</gene>
<feature type="region of interest" description="Disordered" evidence="1">
    <location>
        <begin position="33"/>
        <end position="52"/>
    </location>
</feature>
<comment type="caution">
    <text evidence="2">The sequence shown here is derived from an EMBL/GenBank/DDBJ whole genome shotgun (WGS) entry which is preliminary data.</text>
</comment>
<dbReference type="AlphaFoldDB" id="A0A218ZED6"/>
<sequence>MPSSPTSTASWFRGERVCFPEREEKITDNRIIRKDPSTSSMRNREPLTPARSRQSIKDVDLWPIYIPGLDFQTPISTPANYRALSPQELGFDTLKANLLVIPTKIFPVTTMLALAYAGEEFGELTFTALFGQIWALPCLIHINVVDVHSINHVLTPYTLVGILQLQHGPRSSRLCRTAQHVPPDVRHRRGEHYTEEDAPRDKRGNHLLLSLPILNISLFLGTKLYHVKRDAWREKRGNGTSEDAKLATTTDGATRG</sequence>
<dbReference type="InParanoid" id="A0A218ZED6"/>
<dbReference type="EMBL" id="MZNU01000059">
    <property type="protein sequence ID" value="OWP05893.1"/>
    <property type="molecule type" value="Genomic_DNA"/>
</dbReference>
<dbReference type="STRING" id="503106.A0A218ZED6"/>
<feature type="compositionally biased region" description="Basic and acidic residues" evidence="1">
    <location>
        <begin position="236"/>
        <end position="245"/>
    </location>
</feature>
<dbReference type="FunCoup" id="A0A218ZED6">
    <property type="interactions" value="5"/>
</dbReference>
<proteinExistence type="predicted"/>
<evidence type="ECO:0000313" key="3">
    <source>
        <dbReference type="Proteomes" id="UP000242519"/>
    </source>
</evidence>
<keyword evidence="3" id="KW-1185">Reference proteome</keyword>
<protein>
    <submittedName>
        <fullName evidence="2">Uncharacterized protein</fullName>
    </submittedName>
</protein>
<dbReference type="OrthoDB" id="1935484at2759"/>
<feature type="compositionally biased region" description="Polar residues" evidence="1">
    <location>
        <begin position="247"/>
        <end position="256"/>
    </location>
</feature>